<gene>
    <name evidence="3" type="ORF">CP985_04570</name>
</gene>
<keyword evidence="1" id="KW-0472">Membrane</keyword>
<dbReference type="AlphaFoldDB" id="A0AAX2AHL7"/>
<name>A0AAX2AHL7_9BACT</name>
<dbReference type="Proteomes" id="UP000290092">
    <property type="component" value="Unassembled WGS sequence"/>
</dbReference>
<keyword evidence="1" id="KW-1133">Transmembrane helix</keyword>
<keyword evidence="1" id="KW-0812">Transmembrane</keyword>
<feature type="domain" description="DUF155" evidence="2">
    <location>
        <begin position="47"/>
        <end position="215"/>
    </location>
</feature>
<sequence>MLNNIHFISVEIPSVITKKDLENEFPGLVLTTIEKSFVGEISNDKYIFVTTFGIITFCNFTNDEIKSFLSRLNIKEANSYTTALINQDYKMIIDKSCEKPIIDDQIIRYNEFNKAIASIISLALSQSVGLEISEKSLEIKMEESAKIYEKLEKLKIKDRKNLMGFAAKIAKERFHILNKLYLLDKPDIIWDDVELESLYNQLSFQLDLKSRFEVIEHKISYLKESIDFAIDKVNQKSSEFLEWIIIWLIVIEVIFSIYAYIIKPVFLE</sequence>
<evidence type="ECO:0000259" key="2">
    <source>
        <dbReference type="Pfam" id="PF02582"/>
    </source>
</evidence>
<dbReference type="PANTHER" id="PTHR16255">
    <property type="entry name" value="REQUIRED FOR MEIOTIC NUCLEAR DIVISION PROTEIN 1 HOMOLOG"/>
    <property type="match status" value="1"/>
</dbReference>
<dbReference type="KEGG" id="amyt:AMYT_2139"/>
<evidence type="ECO:0000256" key="1">
    <source>
        <dbReference type="SAM" id="Phobius"/>
    </source>
</evidence>
<dbReference type="PANTHER" id="PTHR16255:SF1">
    <property type="entry name" value="REQUIRED FOR MEIOTIC NUCLEAR DIVISION PROTEIN 1 HOMOLOG"/>
    <property type="match status" value="1"/>
</dbReference>
<dbReference type="RefSeq" id="WP_114842513.1">
    <property type="nucleotide sequence ID" value="NZ_CP031219.1"/>
</dbReference>
<reference evidence="3 4" key="1">
    <citation type="submission" date="2017-09" db="EMBL/GenBank/DDBJ databases">
        <title>Genomics of the genus Arcobacter.</title>
        <authorList>
            <person name="Perez-Cataluna A."/>
            <person name="Figueras M.J."/>
            <person name="Salas-Masso N."/>
        </authorList>
    </citation>
    <scope>NUCLEOTIDE SEQUENCE [LARGE SCALE GENOMIC DNA]</scope>
    <source>
        <strain evidence="3 4">CECT 7386</strain>
    </source>
</reference>
<proteinExistence type="predicted"/>
<dbReference type="EMBL" id="NXID01000013">
    <property type="protein sequence ID" value="RXK16130.1"/>
    <property type="molecule type" value="Genomic_DNA"/>
</dbReference>
<dbReference type="InterPro" id="IPR003734">
    <property type="entry name" value="DUF155"/>
</dbReference>
<dbReference type="InterPro" id="IPR051624">
    <property type="entry name" value="RMD1/Sad1-interacting"/>
</dbReference>
<accession>A0AAX2AHL7</accession>
<evidence type="ECO:0000313" key="3">
    <source>
        <dbReference type="EMBL" id="RXK16130.1"/>
    </source>
</evidence>
<feature type="transmembrane region" description="Helical" evidence="1">
    <location>
        <begin position="240"/>
        <end position="262"/>
    </location>
</feature>
<keyword evidence="4" id="KW-1185">Reference proteome</keyword>
<protein>
    <recommendedName>
        <fullName evidence="2">DUF155 domain-containing protein</fullName>
    </recommendedName>
</protein>
<organism evidence="3 4">
    <name type="scientific">Malaciobacter mytili LMG 24559</name>
    <dbReference type="NCBI Taxonomy" id="1032238"/>
    <lineage>
        <taxon>Bacteria</taxon>
        <taxon>Pseudomonadati</taxon>
        <taxon>Campylobacterota</taxon>
        <taxon>Epsilonproteobacteria</taxon>
        <taxon>Campylobacterales</taxon>
        <taxon>Arcobacteraceae</taxon>
        <taxon>Malaciobacter</taxon>
    </lineage>
</organism>
<evidence type="ECO:0000313" key="4">
    <source>
        <dbReference type="Proteomes" id="UP000290092"/>
    </source>
</evidence>
<dbReference type="Pfam" id="PF02582">
    <property type="entry name" value="DUF155"/>
    <property type="match status" value="1"/>
</dbReference>
<comment type="caution">
    <text evidence="3">The sequence shown here is derived from an EMBL/GenBank/DDBJ whole genome shotgun (WGS) entry which is preliminary data.</text>
</comment>